<dbReference type="FunFam" id="3.40.50.300:FF:000489">
    <property type="entry name" value="Primosome assembly protein PriA"/>
    <property type="match status" value="1"/>
</dbReference>
<keyword evidence="3 12" id="KW-0479">Metal-binding</keyword>
<dbReference type="InterPro" id="IPR027417">
    <property type="entry name" value="P-loop_NTPase"/>
</dbReference>
<dbReference type="GO" id="GO:0005524">
    <property type="term" value="F:ATP binding"/>
    <property type="evidence" value="ECO:0007669"/>
    <property type="project" value="UniProtKB-UniRule"/>
</dbReference>
<dbReference type="Pfam" id="PF00270">
    <property type="entry name" value="DEAD"/>
    <property type="match status" value="1"/>
</dbReference>
<evidence type="ECO:0000256" key="7">
    <source>
        <dbReference type="ARBA" id="ARBA00022833"/>
    </source>
</evidence>
<reference evidence="14 15" key="1">
    <citation type="journal article" date="2016" name="Nat. Commun.">
        <title>Thousands of microbial genomes shed light on interconnected biogeochemical processes in an aquifer system.</title>
        <authorList>
            <person name="Anantharaman K."/>
            <person name="Brown C.T."/>
            <person name="Hug L.A."/>
            <person name="Sharon I."/>
            <person name="Castelle C.J."/>
            <person name="Probst A.J."/>
            <person name="Thomas B.C."/>
            <person name="Singh A."/>
            <person name="Wilkins M.J."/>
            <person name="Karaoz U."/>
            <person name="Brodie E.L."/>
            <person name="Williams K.H."/>
            <person name="Hubbard S.S."/>
            <person name="Banfield J.F."/>
        </authorList>
    </citation>
    <scope>NUCLEOTIDE SEQUENCE [LARGE SCALE GENOMIC DNA]</scope>
</reference>
<evidence type="ECO:0000256" key="10">
    <source>
        <dbReference type="ARBA" id="ARBA00023235"/>
    </source>
</evidence>
<dbReference type="InterPro" id="IPR041236">
    <property type="entry name" value="PriA_C"/>
</dbReference>
<comment type="cofactor">
    <cofactor evidence="12">
        <name>Zn(2+)</name>
        <dbReference type="ChEBI" id="CHEBI:29105"/>
    </cofactor>
    <text evidence="12">Binds 2 zinc ions per subunit.</text>
</comment>
<keyword evidence="10 12" id="KW-0413">Isomerase</keyword>
<dbReference type="HAMAP" id="MF_00983">
    <property type="entry name" value="PriA"/>
    <property type="match status" value="1"/>
</dbReference>
<evidence type="ECO:0000256" key="9">
    <source>
        <dbReference type="ARBA" id="ARBA00023125"/>
    </source>
</evidence>
<dbReference type="GO" id="GO:0006270">
    <property type="term" value="P:DNA replication initiation"/>
    <property type="evidence" value="ECO:0007669"/>
    <property type="project" value="TreeGrafter"/>
</dbReference>
<evidence type="ECO:0000256" key="5">
    <source>
        <dbReference type="ARBA" id="ARBA00022801"/>
    </source>
</evidence>
<dbReference type="Gene3D" id="3.40.1440.60">
    <property type="entry name" value="PriA, 3(prime) DNA-binding domain"/>
    <property type="match status" value="1"/>
</dbReference>
<dbReference type="CDD" id="cd17929">
    <property type="entry name" value="DEXHc_priA"/>
    <property type="match status" value="1"/>
</dbReference>
<evidence type="ECO:0000256" key="12">
    <source>
        <dbReference type="HAMAP-Rule" id="MF_00983"/>
    </source>
</evidence>
<dbReference type="InterPro" id="IPR014001">
    <property type="entry name" value="Helicase_ATP-bd"/>
</dbReference>
<keyword evidence="6 12" id="KW-0347">Helicase</keyword>
<evidence type="ECO:0000259" key="13">
    <source>
        <dbReference type="PROSITE" id="PS51192"/>
    </source>
</evidence>
<sequence>MSASGPVYQVVVPSPLYRHFDYLAPAGDANLRPGTRVRVPFGRRTITGVVVGRADSSEIAPGRLKRIASVLDDVPLWPEKLLALLAWVADYYHHPVGEVFATALPVWLRQPHRAEIRGLPVWRLTDKGRAADPATLKRSPAQQQVWRALTPAAAGLDAGALASHSARWRPAVRALEKRGWAERRESPPVFRRRAVPLPGPALNADQQCAVEAVLARQREAGTFLLHGITGSGKTEVYLSLIARVIADGGQALVLVPEIGLTPQLVARFEQRLGIRVALLHSALPEAERAQTWLAAAAGLAPVVIGTRSAVFVPLPKPGIIIVDEEHDPSFKQQDGLRYSARDVALVRGAREHIPVVLGSATPALESLRHAREGKYRLLNLPGRTGKAALPDVARLDMRRLANADGLSAPLREAIAARLARGEQSLIFLNRRGFAPAWMCHACGWVATCPRCDARLTYHRGRNRLLCHHCSTDQPVMTRCPGCAGEALRPLGAGTERLETALARTFPKARLVRIDRDSTRRRGALEASLASIHAGEADILVGTQMLAKGHDFPNVTLVGIVNADQGLYAPDFRAEERLMQTILQVSGRAGRADKPGQVLIQTWHPEHPLFDALVRHDYEGFADYLLHERQAQQYPPYAHLALLRAESPASSAPLQFLKLARQLADSPDGVTLFDPLPAPMERRAGRYRAQLLVQATERKPLHRFLDGWVRTLSETREARRVRWSLDVDPIDLA</sequence>
<name>A0A1F6SZU6_9PROT</name>
<dbReference type="GO" id="GO:0006302">
    <property type="term" value="P:double-strand break repair"/>
    <property type="evidence" value="ECO:0007669"/>
    <property type="project" value="InterPro"/>
</dbReference>
<dbReference type="EC" id="5.6.2.4" evidence="12"/>
<dbReference type="GO" id="GO:0006310">
    <property type="term" value="P:DNA recombination"/>
    <property type="evidence" value="ECO:0007669"/>
    <property type="project" value="InterPro"/>
</dbReference>
<dbReference type="Pfam" id="PF17764">
    <property type="entry name" value="PriA_3primeBD"/>
    <property type="match status" value="1"/>
</dbReference>
<dbReference type="SMART" id="SM00490">
    <property type="entry name" value="HELICc"/>
    <property type="match status" value="1"/>
</dbReference>
<comment type="catalytic activity">
    <reaction evidence="11 12">
        <text>ATP + H2O = ADP + phosphate + H(+)</text>
        <dbReference type="Rhea" id="RHEA:13065"/>
        <dbReference type="ChEBI" id="CHEBI:15377"/>
        <dbReference type="ChEBI" id="CHEBI:15378"/>
        <dbReference type="ChEBI" id="CHEBI:30616"/>
        <dbReference type="ChEBI" id="CHEBI:43474"/>
        <dbReference type="ChEBI" id="CHEBI:456216"/>
        <dbReference type="EC" id="5.6.2.4"/>
    </reaction>
</comment>
<dbReference type="GO" id="GO:0003677">
    <property type="term" value="F:DNA binding"/>
    <property type="evidence" value="ECO:0007669"/>
    <property type="project" value="UniProtKB-UniRule"/>
</dbReference>
<dbReference type="GO" id="GO:0006269">
    <property type="term" value="P:DNA replication, synthesis of primer"/>
    <property type="evidence" value="ECO:0007669"/>
    <property type="project" value="UniProtKB-KW"/>
</dbReference>
<dbReference type="GO" id="GO:1990077">
    <property type="term" value="C:primosome complex"/>
    <property type="evidence" value="ECO:0007669"/>
    <property type="project" value="UniProtKB-UniRule"/>
</dbReference>
<evidence type="ECO:0000256" key="11">
    <source>
        <dbReference type="ARBA" id="ARBA00048988"/>
    </source>
</evidence>
<dbReference type="InterPro" id="IPR001650">
    <property type="entry name" value="Helicase_C-like"/>
</dbReference>
<dbReference type="FunFam" id="3.40.1440.60:FF:000001">
    <property type="entry name" value="Primosomal protein N"/>
    <property type="match status" value="1"/>
</dbReference>
<dbReference type="PANTHER" id="PTHR30580:SF0">
    <property type="entry name" value="PRIMOSOMAL PROTEIN N"/>
    <property type="match status" value="1"/>
</dbReference>
<comment type="catalytic activity">
    <reaction evidence="12">
        <text>Couples ATP hydrolysis with the unwinding of duplex DNA by translocating in the 3'-5' direction.</text>
        <dbReference type="EC" id="5.6.2.4"/>
    </reaction>
</comment>
<dbReference type="Pfam" id="PF00271">
    <property type="entry name" value="Helicase_C"/>
    <property type="match status" value="1"/>
</dbReference>
<evidence type="ECO:0000256" key="6">
    <source>
        <dbReference type="ARBA" id="ARBA00022806"/>
    </source>
</evidence>
<feature type="binding site" evidence="12">
    <location>
        <position position="466"/>
    </location>
    <ligand>
        <name>Zn(2+)</name>
        <dbReference type="ChEBI" id="CHEBI:29105"/>
        <label>2</label>
    </ligand>
</feature>
<feature type="binding site" evidence="12">
    <location>
        <position position="451"/>
    </location>
    <ligand>
        <name>Zn(2+)</name>
        <dbReference type="ChEBI" id="CHEBI:29105"/>
        <label>2</label>
    </ligand>
</feature>
<proteinExistence type="inferred from homology"/>
<gene>
    <name evidence="12" type="primary">priA</name>
    <name evidence="14" type="ORF">A2140_09395</name>
</gene>
<dbReference type="SUPFAM" id="SSF52540">
    <property type="entry name" value="P-loop containing nucleoside triphosphate hydrolases"/>
    <property type="match status" value="2"/>
</dbReference>
<evidence type="ECO:0000313" key="15">
    <source>
        <dbReference type="Proteomes" id="UP000178379"/>
    </source>
</evidence>
<evidence type="ECO:0000256" key="3">
    <source>
        <dbReference type="ARBA" id="ARBA00022723"/>
    </source>
</evidence>
<feature type="binding site" evidence="12">
    <location>
        <position position="479"/>
    </location>
    <ligand>
        <name>Zn(2+)</name>
        <dbReference type="ChEBI" id="CHEBI:29105"/>
        <label>1</label>
    </ligand>
</feature>
<keyword evidence="2 12" id="KW-0235">DNA replication</keyword>
<dbReference type="GO" id="GO:0016887">
    <property type="term" value="F:ATP hydrolysis activity"/>
    <property type="evidence" value="ECO:0007669"/>
    <property type="project" value="RHEA"/>
</dbReference>
<keyword evidence="4 12" id="KW-0547">Nucleotide-binding</keyword>
<keyword evidence="9 12" id="KW-0238">DNA-binding</keyword>
<evidence type="ECO:0000256" key="2">
    <source>
        <dbReference type="ARBA" id="ARBA00022705"/>
    </source>
</evidence>
<keyword evidence="7 12" id="KW-0862">Zinc</keyword>
<feature type="binding site" evidence="12">
    <location>
        <position position="442"/>
    </location>
    <ligand>
        <name>Zn(2+)</name>
        <dbReference type="ChEBI" id="CHEBI:29105"/>
        <label>1</label>
    </ligand>
</feature>
<dbReference type="STRING" id="1817756.A2140_09395"/>
<evidence type="ECO:0000256" key="1">
    <source>
        <dbReference type="ARBA" id="ARBA00022515"/>
    </source>
</evidence>
<dbReference type="InterPro" id="IPR011545">
    <property type="entry name" value="DEAD/DEAH_box_helicase_dom"/>
</dbReference>
<comment type="function">
    <text evidence="12">Initiates the restart of stalled replication forks, which reloads the replicative helicase on sites other than the origin of replication. Recognizes and binds to abandoned replication forks and remodels them to uncover a helicase loading site. Promotes assembly of the primosome at these replication forks.</text>
</comment>
<feature type="binding site" evidence="12">
    <location>
        <position position="439"/>
    </location>
    <ligand>
        <name>Zn(2+)</name>
        <dbReference type="ChEBI" id="CHEBI:29105"/>
        <label>1</label>
    </ligand>
</feature>
<dbReference type="GO" id="GO:0008270">
    <property type="term" value="F:zinc ion binding"/>
    <property type="evidence" value="ECO:0007669"/>
    <property type="project" value="UniProtKB-UniRule"/>
</dbReference>
<organism evidence="14 15">
    <name type="scientific">Candidatus Muproteobacteria bacterium RBG_16_62_13</name>
    <dbReference type="NCBI Taxonomy" id="1817756"/>
    <lineage>
        <taxon>Bacteria</taxon>
        <taxon>Pseudomonadati</taxon>
        <taxon>Pseudomonadota</taxon>
        <taxon>Candidatus Muproteobacteria</taxon>
    </lineage>
</organism>
<dbReference type="PROSITE" id="PS51192">
    <property type="entry name" value="HELICASE_ATP_BIND_1"/>
    <property type="match status" value="1"/>
</dbReference>
<dbReference type="InterPro" id="IPR005259">
    <property type="entry name" value="PriA"/>
</dbReference>
<dbReference type="Pfam" id="PF18319">
    <property type="entry name" value="Zn_ribbon_PriA"/>
    <property type="match status" value="1"/>
</dbReference>
<evidence type="ECO:0000256" key="8">
    <source>
        <dbReference type="ARBA" id="ARBA00022840"/>
    </source>
</evidence>
<keyword evidence="1 12" id="KW-0639">Primosome</keyword>
<comment type="subunit">
    <text evidence="12">Component of the replication restart primosome.</text>
</comment>
<dbReference type="InterPro" id="IPR041222">
    <property type="entry name" value="PriA_3primeBD"/>
</dbReference>
<accession>A0A1F6SZU6</accession>
<feature type="domain" description="Helicase ATP-binding" evidence="13">
    <location>
        <begin position="214"/>
        <end position="380"/>
    </location>
</feature>
<dbReference type="NCBIfam" id="TIGR00595">
    <property type="entry name" value="priA"/>
    <property type="match status" value="1"/>
</dbReference>
<dbReference type="Proteomes" id="UP000178379">
    <property type="component" value="Unassembled WGS sequence"/>
</dbReference>
<feature type="binding site" evidence="12">
    <location>
        <position position="482"/>
    </location>
    <ligand>
        <name>Zn(2+)</name>
        <dbReference type="ChEBI" id="CHEBI:29105"/>
        <label>1</label>
    </ligand>
</feature>
<dbReference type="Gene3D" id="3.40.50.300">
    <property type="entry name" value="P-loop containing nucleotide triphosphate hydrolases"/>
    <property type="match status" value="2"/>
</dbReference>
<dbReference type="InterPro" id="IPR042115">
    <property type="entry name" value="PriA_3primeBD_sf"/>
</dbReference>
<comment type="similarity">
    <text evidence="12">Belongs to the helicase family. PriA subfamily.</text>
</comment>
<dbReference type="AlphaFoldDB" id="A0A1F6SZU6"/>
<comment type="caution">
    <text evidence="14">The sequence shown here is derived from an EMBL/GenBank/DDBJ whole genome shotgun (WGS) entry which is preliminary data.</text>
</comment>
<keyword evidence="5 12" id="KW-0378">Hydrolase</keyword>
<dbReference type="GO" id="GO:0043138">
    <property type="term" value="F:3'-5' DNA helicase activity"/>
    <property type="evidence" value="ECO:0007669"/>
    <property type="project" value="UniProtKB-EC"/>
</dbReference>
<dbReference type="PANTHER" id="PTHR30580">
    <property type="entry name" value="PRIMOSOMAL PROTEIN N"/>
    <property type="match status" value="1"/>
</dbReference>
<dbReference type="Pfam" id="PF18074">
    <property type="entry name" value="PriA_C"/>
    <property type="match status" value="1"/>
</dbReference>
<dbReference type="CDD" id="cd18804">
    <property type="entry name" value="SF2_C_priA"/>
    <property type="match status" value="1"/>
</dbReference>
<dbReference type="InterPro" id="IPR040498">
    <property type="entry name" value="PriA_CRR"/>
</dbReference>
<dbReference type="SMART" id="SM00487">
    <property type="entry name" value="DEXDc"/>
    <property type="match status" value="1"/>
</dbReference>
<feature type="binding site" evidence="12">
    <location>
        <position position="448"/>
    </location>
    <ligand>
        <name>Zn(2+)</name>
        <dbReference type="ChEBI" id="CHEBI:29105"/>
        <label>2</label>
    </ligand>
</feature>
<dbReference type="EMBL" id="MFSQ01000123">
    <property type="protein sequence ID" value="OGI38451.1"/>
    <property type="molecule type" value="Genomic_DNA"/>
</dbReference>
<dbReference type="NCBIfam" id="NF004067">
    <property type="entry name" value="PRK05580.1-4"/>
    <property type="match status" value="1"/>
</dbReference>
<keyword evidence="8 12" id="KW-0067">ATP-binding</keyword>
<evidence type="ECO:0000313" key="14">
    <source>
        <dbReference type="EMBL" id="OGI38451.1"/>
    </source>
</evidence>
<protein>
    <recommendedName>
        <fullName evidence="12">Replication restart protein PriA</fullName>
    </recommendedName>
    <alternativeName>
        <fullName evidence="12">ATP-dependent DNA helicase PriA</fullName>
        <ecNumber evidence="12">5.6.2.4</ecNumber>
    </alternativeName>
    <alternativeName>
        <fullName evidence="12">DNA 3'-5' helicase PriA</fullName>
    </alternativeName>
</protein>
<feature type="binding site" evidence="12">
    <location>
        <position position="469"/>
    </location>
    <ligand>
        <name>Zn(2+)</name>
        <dbReference type="ChEBI" id="CHEBI:29105"/>
        <label>2</label>
    </ligand>
</feature>
<evidence type="ECO:0000256" key="4">
    <source>
        <dbReference type="ARBA" id="ARBA00022741"/>
    </source>
</evidence>